<evidence type="ECO:0000256" key="2">
    <source>
        <dbReference type="ARBA" id="ARBA00022692"/>
    </source>
</evidence>
<dbReference type="Gramene" id="QL04p028636:mrna">
    <property type="protein sequence ID" value="QL04p028636:mrna:CDS:1"/>
    <property type="gene ID" value="QL04p028636"/>
</dbReference>
<dbReference type="InterPro" id="IPR026961">
    <property type="entry name" value="PGG_dom"/>
</dbReference>
<accession>A0A7N2LFL8</accession>
<dbReference type="Proteomes" id="UP000594261">
    <property type="component" value="Chromosome 4"/>
</dbReference>
<reference evidence="9" key="2">
    <citation type="submission" date="2021-01" db="UniProtKB">
        <authorList>
            <consortium name="EnsemblPlants"/>
        </authorList>
    </citation>
    <scope>IDENTIFICATION</scope>
</reference>
<evidence type="ECO:0000256" key="4">
    <source>
        <dbReference type="ARBA" id="ARBA00022989"/>
    </source>
</evidence>
<evidence type="ECO:0000313" key="10">
    <source>
        <dbReference type="Proteomes" id="UP000594261"/>
    </source>
</evidence>
<dbReference type="RefSeq" id="XP_030967580.1">
    <property type="nucleotide sequence ID" value="XM_031111720.1"/>
</dbReference>
<dbReference type="PANTHER" id="PTHR24186:SF37">
    <property type="entry name" value="PGG DOMAIN-CONTAINING PROTEIN"/>
    <property type="match status" value="1"/>
</dbReference>
<keyword evidence="2 7" id="KW-0812">Transmembrane</keyword>
<reference evidence="9 10" key="1">
    <citation type="journal article" date="2016" name="G3 (Bethesda)">
        <title>First Draft Assembly and Annotation of the Genome of a California Endemic Oak Quercus lobata Nee (Fagaceae).</title>
        <authorList>
            <person name="Sork V.L."/>
            <person name="Fitz-Gibbon S.T."/>
            <person name="Puiu D."/>
            <person name="Crepeau M."/>
            <person name="Gugger P.F."/>
            <person name="Sherman R."/>
            <person name="Stevens K."/>
            <person name="Langley C.H."/>
            <person name="Pellegrini M."/>
            <person name="Salzberg S.L."/>
        </authorList>
    </citation>
    <scope>NUCLEOTIDE SEQUENCE [LARGE SCALE GENOMIC DNA]</scope>
    <source>
        <strain evidence="9 10">cv. SW786</strain>
    </source>
</reference>
<dbReference type="EnsemblPlants" id="QL04p028636:mrna">
    <property type="protein sequence ID" value="QL04p028636:mrna:CDS:1"/>
    <property type="gene ID" value="QL04p028636"/>
</dbReference>
<name>A0A7N2LFL8_QUELO</name>
<dbReference type="InParanoid" id="A0A7N2LFL8"/>
<feature type="transmembrane region" description="Helical" evidence="7">
    <location>
        <begin position="100"/>
        <end position="119"/>
    </location>
</feature>
<dbReference type="KEGG" id="qlo:115988080"/>
<comment type="subcellular location">
    <subcellularLocation>
        <location evidence="1">Membrane</location>
        <topology evidence="1">Multi-pass membrane protein</topology>
    </subcellularLocation>
</comment>
<keyword evidence="6 7" id="KW-0472">Membrane</keyword>
<keyword evidence="3" id="KW-0677">Repeat</keyword>
<keyword evidence="5" id="KW-0040">ANK repeat</keyword>
<evidence type="ECO:0000256" key="5">
    <source>
        <dbReference type="ARBA" id="ARBA00023043"/>
    </source>
</evidence>
<evidence type="ECO:0000256" key="7">
    <source>
        <dbReference type="SAM" id="Phobius"/>
    </source>
</evidence>
<feature type="transmembrane region" description="Helical" evidence="7">
    <location>
        <begin position="156"/>
        <end position="175"/>
    </location>
</feature>
<dbReference type="GO" id="GO:0005886">
    <property type="term" value="C:plasma membrane"/>
    <property type="evidence" value="ECO:0007669"/>
    <property type="project" value="TreeGrafter"/>
</dbReference>
<feature type="domain" description="PGG" evidence="8">
    <location>
        <begin position="27"/>
        <end position="143"/>
    </location>
</feature>
<dbReference type="PANTHER" id="PTHR24186">
    <property type="entry name" value="PROTEIN PHOSPHATASE 1 REGULATORY SUBUNIT"/>
    <property type="match status" value="1"/>
</dbReference>
<evidence type="ECO:0000256" key="3">
    <source>
        <dbReference type="ARBA" id="ARBA00022737"/>
    </source>
</evidence>
<evidence type="ECO:0000313" key="9">
    <source>
        <dbReference type="EnsemblPlants" id="QL04p028636:mrna:CDS:1"/>
    </source>
</evidence>
<feature type="transmembrane region" description="Helical" evidence="7">
    <location>
        <begin position="131"/>
        <end position="150"/>
    </location>
</feature>
<gene>
    <name evidence="9" type="primary">LOC115988080</name>
</gene>
<organism evidence="9 10">
    <name type="scientific">Quercus lobata</name>
    <name type="common">Valley oak</name>
    <dbReference type="NCBI Taxonomy" id="97700"/>
    <lineage>
        <taxon>Eukaryota</taxon>
        <taxon>Viridiplantae</taxon>
        <taxon>Streptophyta</taxon>
        <taxon>Embryophyta</taxon>
        <taxon>Tracheophyta</taxon>
        <taxon>Spermatophyta</taxon>
        <taxon>Magnoliopsida</taxon>
        <taxon>eudicotyledons</taxon>
        <taxon>Gunneridae</taxon>
        <taxon>Pentapetalae</taxon>
        <taxon>rosids</taxon>
        <taxon>fabids</taxon>
        <taxon>Fagales</taxon>
        <taxon>Fagaceae</taxon>
        <taxon>Quercus</taxon>
    </lineage>
</organism>
<dbReference type="EMBL" id="LRBV02000004">
    <property type="status" value="NOT_ANNOTATED_CDS"/>
    <property type="molecule type" value="Genomic_DNA"/>
</dbReference>
<keyword evidence="4 7" id="KW-1133">Transmembrane helix</keyword>
<proteinExistence type="predicted"/>
<keyword evidence="10" id="KW-1185">Reference proteome</keyword>
<dbReference type="OrthoDB" id="681126at2759"/>
<evidence type="ECO:0000256" key="6">
    <source>
        <dbReference type="ARBA" id="ARBA00023136"/>
    </source>
</evidence>
<dbReference type="GeneID" id="115988080"/>
<sequence length="220" mass="24306">MASCFPFSKSKSCFLAFKFNPKDIEGEVRNILLVVATLIAAVTFQAGVNPPGGVWQDTMRGNINSCLRNLVRGNWSDGPDPSCDEHEAGTAIYASREADFYVFLICNTVALSTSVLVIMSLTYNLPFQLEVLIATASMLATYASAIFAVTPADYSYRFRFILIAAALPFVLRVLIYMSKAYADQEQEIKNSEQENLCDKCRSGNFCIKCREEIPKNSGSV</sequence>
<dbReference type="AlphaFoldDB" id="A0A7N2LFL8"/>
<evidence type="ECO:0000259" key="8">
    <source>
        <dbReference type="Pfam" id="PF13962"/>
    </source>
</evidence>
<protein>
    <recommendedName>
        <fullName evidence="8">PGG domain-containing protein</fullName>
    </recommendedName>
</protein>
<evidence type="ECO:0000256" key="1">
    <source>
        <dbReference type="ARBA" id="ARBA00004141"/>
    </source>
</evidence>
<dbReference type="Pfam" id="PF13962">
    <property type="entry name" value="PGG"/>
    <property type="match status" value="1"/>
</dbReference>